<reference evidence="1 2" key="1">
    <citation type="submission" date="2024-06" db="EMBL/GenBank/DDBJ databases">
        <title>Genomic Encyclopedia of Type Strains, Phase IV (KMG-IV): sequencing the most valuable type-strain genomes for metagenomic binning, comparative biology and taxonomic classification.</title>
        <authorList>
            <person name="Goeker M."/>
        </authorList>
    </citation>
    <scope>NUCLEOTIDE SEQUENCE [LARGE SCALE GENOMIC DNA]</scope>
    <source>
        <strain evidence="1 2">DSM 17809</strain>
    </source>
</reference>
<keyword evidence="2" id="KW-1185">Reference proteome</keyword>
<organism evidence="1 2">
    <name type="scientific">Phenylobacterium koreense</name>
    <dbReference type="NCBI Taxonomy" id="266125"/>
    <lineage>
        <taxon>Bacteria</taxon>
        <taxon>Pseudomonadati</taxon>
        <taxon>Pseudomonadota</taxon>
        <taxon>Alphaproteobacteria</taxon>
        <taxon>Caulobacterales</taxon>
        <taxon>Caulobacteraceae</taxon>
        <taxon>Phenylobacterium</taxon>
    </lineage>
</organism>
<dbReference type="Proteomes" id="UP001549110">
    <property type="component" value="Unassembled WGS sequence"/>
</dbReference>
<evidence type="ECO:0000313" key="1">
    <source>
        <dbReference type="EMBL" id="MET3524921.1"/>
    </source>
</evidence>
<protein>
    <recommendedName>
        <fullName evidence="3">DUF2188 domain-containing protein</fullName>
    </recommendedName>
</protein>
<evidence type="ECO:0008006" key="3">
    <source>
        <dbReference type="Google" id="ProtNLM"/>
    </source>
</evidence>
<dbReference type="EMBL" id="JBEPLU010000001">
    <property type="protein sequence ID" value="MET3524921.1"/>
    <property type="molecule type" value="Genomic_DNA"/>
</dbReference>
<name>A0ABV2EET6_9CAUL</name>
<dbReference type="RefSeq" id="WP_331932665.1">
    <property type="nucleotide sequence ID" value="NZ_JBEPLU010000001.1"/>
</dbReference>
<gene>
    <name evidence="1" type="ORF">ABID41_000016</name>
</gene>
<proteinExistence type="predicted"/>
<accession>A0ABV2EET6</accession>
<sequence>MALKIHVAPAGDGWIVRSEAFDNELVFEAGGRAEAAARALADRYASAGALAEVSIYLRNGDLAGRFLHAPAA</sequence>
<evidence type="ECO:0000313" key="2">
    <source>
        <dbReference type="Proteomes" id="UP001549110"/>
    </source>
</evidence>
<comment type="caution">
    <text evidence="1">The sequence shown here is derived from an EMBL/GenBank/DDBJ whole genome shotgun (WGS) entry which is preliminary data.</text>
</comment>